<dbReference type="AlphaFoldDB" id="A0A8J1TEM5"/>
<accession>A0A8J1TEM5</accession>
<sequence>EYHGDDIQDEEVYQAQGSDGHLPELEDELELFHDFEVGTKEPIIGKNDDVTTEEEGNTDDSDYPTTVLDLNPTSPLPTGKYTGNKTENFSSRNTPSDSGLSSSVPDSANSSNISDASCNYETLNNTNNFDASSNYETLNNPNNFDASSNYETLINPNKNNPYDFRTPIRYETLPSPDDLSVPTGNPILNSHDYVISTLRSQTFNQSVQSLLPNNFQNVLGNSSTNQSDADIEGSSSNGDSTHEDGYSPSQNTDGESQAEGASNNEGQHEFSLVIGYRPIQESFSEGTGNPLVSERGQEITTEEDSENPSLWTFYHFNIAPYAYQ</sequence>
<protein>
    <submittedName>
        <fullName evidence="2">Uncharacterized protein</fullName>
    </submittedName>
</protein>
<feature type="compositionally biased region" description="Polar residues" evidence="1">
    <location>
        <begin position="247"/>
        <end position="265"/>
    </location>
</feature>
<dbReference type="Proteomes" id="UP000749559">
    <property type="component" value="Unassembled WGS sequence"/>
</dbReference>
<feature type="compositionally biased region" description="Polar residues" evidence="1">
    <location>
        <begin position="218"/>
        <end position="239"/>
    </location>
</feature>
<keyword evidence="3" id="KW-1185">Reference proteome</keyword>
<name>A0A8J1TEM5_OWEFU</name>
<feature type="compositionally biased region" description="Polar residues" evidence="1">
    <location>
        <begin position="81"/>
        <end position="94"/>
    </location>
</feature>
<dbReference type="EMBL" id="CAIIXF020000011">
    <property type="protein sequence ID" value="CAH1798481.1"/>
    <property type="molecule type" value="Genomic_DNA"/>
</dbReference>
<comment type="caution">
    <text evidence="2">The sequence shown here is derived from an EMBL/GenBank/DDBJ whole genome shotgun (WGS) entry which is preliminary data.</text>
</comment>
<reference evidence="2" key="1">
    <citation type="submission" date="2022-03" db="EMBL/GenBank/DDBJ databases">
        <authorList>
            <person name="Martin C."/>
        </authorList>
    </citation>
    <scope>NUCLEOTIDE SEQUENCE</scope>
</reference>
<feature type="region of interest" description="Disordered" evidence="1">
    <location>
        <begin position="218"/>
        <end position="266"/>
    </location>
</feature>
<feature type="region of interest" description="Disordered" evidence="1">
    <location>
        <begin position="282"/>
        <end position="306"/>
    </location>
</feature>
<feature type="compositionally biased region" description="Acidic residues" evidence="1">
    <location>
        <begin position="50"/>
        <end position="62"/>
    </location>
</feature>
<feature type="non-terminal residue" evidence="2">
    <location>
        <position position="324"/>
    </location>
</feature>
<feature type="compositionally biased region" description="Low complexity" evidence="1">
    <location>
        <begin position="95"/>
        <end position="112"/>
    </location>
</feature>
<evidence type="ECO:0000313" key="3">
    <source>
        <dbReference type="Proteomes" id="UP000749559"/>
    </source>
</evidence>
<gene>
    <name evidence="2" type="ORF">OFUS_LOCUS22626</name>
</gene>
<organism evidence="2 3">
    <name type="scientific">Owenia fusiformis</name>
    <name type="common">Polychaete worm</name>
    <dbReference type="NCBI Taxonomy" id="6347"/>
    <lineage>
        <taxon>Eukaryota</taxon>
        <taxon>Metazoa</taxon>
        <taxon>Spiralia</taxon>
        <taxon>Lophotrochozoa</taxon>
        <taxon>Annelida</taxon>
        <taxon>Polychaeta</taxon>
        <taxon>Sedentaria</taxon>
        <taxon>Canalipalpata</taxon>
        <taxon>Sabellida</taxon>
        <taxon>Oweniida</taxon>
        <taxon>Oweniidae</taxon>
        <taxon>Owenia</taxon>
    </lineage>
</organism>
<proteinExistence type="predicted"/>
<feature type="compositionally biased region" description="Basic and acidic residues" evidence="1">
    <location>
        <begin position="30"/>
        <end position="39"/>
    </location>
</feature>
<feature type="region of interest" description="Disordered" evidence="1">
    <location>
        <begin position="1"/>
        <end position="112"/>
    </location>
</feature>
<evidence type="ECO:0000313" key="2">
    <source>
        <dbReference type="EMBL" id="CAH1798481.1"/>
    </source>
</evidence>
<evidence type="ECO:0000256" key="1">
    <source>
        <dbReference type="SAM" id="MobiDB-lite"/>
    </source>
</evidence>